<name>A0ABZ1B067_9ACTN</name>
<evidence type="ECO:0000313" key="2">
    <source>
        <dbReference type="EMBL" id="WRL64211.1"/>
    </source>
</evidence>
<dbReference type="GO" id="GO:0016787">
    <property type="term" value="F:hydrolase activity"/>
    <property type="evidence" value="ECO:0007669"/>
    <property type="project" value="UniProtKB-KW"/>
</dbReference>
<keyword evidence="2" id="KW-0378">Hydrolase</keyword>
<reference evidence="2 3" key="1">
    <citation type="submission" date="2023-12" db="EMBL/GenBank/DDBJ databases">
        <title>Blastococcus brunescens sp. nov., an actonobacterium isolated from sandstone collected in sahara desert.</title>
        <authorList>
            <person name="Gtari M."/>
            <person name="Ghodhbane F."/>
        </authorList>
    </citation>
    <scope>NUCLEOTIDE SEQUENCE [LARGE SCALE GENOMIC DNA]</scope>
    <source>
        <strain evidence="2 3">BMG 8361</strain>
    </source>
</reference>
<dbReference type="Gene3D" id="3.10.129.10">
    <property type="entry name" value="Hotdog Thioesterase"/>
    <property type="match status" value="2"/>
</dbReference>
<evidence type="ECO:0000259" key="1">
    <source>
        <dbReference type="Pfam" id="PF13622"/>
    </source>
</evidence>
<dbReference type="CDD" id="cd03443">
    <property type="entry name" value="PaaI_thioesterase"/>
    <property type="match status" value="2"/>
</dbReference>
<dbReference type="SUPFAM" id="SSF54637">
    <property type="entry name" value="Thioesterase/thiol ester dehydrase-isomerase"/>
    <property type="match status" value="2"/>
</dbReference>
<protein>
    <submittedName>
        <fullName evidence="2">PaaI family thioesterase</fullName>
        <ecNumber evidence="2">3.1.2.-</ecNumber>
    </submittedName>
</protein>
<sequence length="320" mass="32890">MARSDGAGGVVDAVRARALESVARTRAVGPHFFGNFVGISGAGAVDGRAGLHLDLEPGDPTGGRIAPTAVATVADLTMSAAIRAVLGPQRRLGTITMALHHLEPVVHGPLATDAVATRVEVEEERGFARCDLRDPRGVVVAAVEAWFVAMPTPPGRTLGPVPWELPDDVPVPPVTDAELTAAEREAVAACEEAGRRAAAGGTSVVEELLGGRWTPAGDDAVRGELPMGPAHGNRGGHVQGGVLYGAAALGAQRVVAEGMSLAEGHLSFLAPAEGDLLVVESRVLRHGRRTSFAESRLRAGDRLVATGEFAFHRVPGGSGA</sequence>
<feature type="domain" description="Acyl-CoA thioesterase-like N-terminal HotDog" evidence="1">
    <location>
        <begin position="235"/>
        <end position="307"/>
    </location>
</feature>
<organism evidence="2 3">
    <name type="scientific">Blastococcus brunescens</name>
    <dbReference type="NCBI Taxonomy" id="1564165"/>
    <lineage>
        <taxon>Bacteria</taxon>
        <taxon>Bacillati</taxon>
        <taxon>Actinomycetota</taxon>
        <taxon>Actinomycetes</taxon>
        <taxon>Geodermatophilales</taxon>
        <taxon>Geodermatophilaceae</taxon>
        <taxon>Blastococcus</taxon>
    </lineage>
</organism>
<proteinExistence type="predicted"/>
<gene>
    <name evidence="2" type="ORF">U6N30_32440</name>
</gene>
<evidence type="ECO:0000313" key="3">
    <source>
        <dbReference type="Proteomes" id="UP001324287"/>
    </source>
</evidence>
<accession>A0ABZ1B067</accession>
<dbReference type="InterPro" id="IPR029069">
    <property type="entry name" value="HotDog_dom_sf"/>
</dbReference>
<dbReference type="Proteomes" id="UP001324287">
    <property type="component" value="Chromosome"/>
</dbReference>
<keyword evidence="3" id="KW-1185">Reference proteome</keyword>
<dbReference type="InterPro" id="IPR049449">
    <property type="entry name" value="TesB_ACOT8-like_N"/>
</dbReference>
<dbReference type="RefSeq" id="WP_324275539.1">
    <property type="nucleotide sequence ID" value="NZ_CP141261.1"/>
</dbReference>
<dbReference type="Pfam" id="PF13622">
    <property type="entry name" value="4HBT_3"/>
    <property type="match status" value="1"/>
</dbReference>
<dbReference type="EC" id="3.1.2.-" evidence="2"/>
<dbReference type="EMBL" id="CP141261">
    <property type="protein sequence ID" value="WRL64211.1"/>
    <property type="molecule type" value="Genomic_DNA"/>
</dbReference>